<sequence>MRSGCVGLILRVGVVSMAAVVAAGSLALIVSFAVSAVGQPSGLTNVVGVIIACVSGLCFFLVGRAIWREMRDDSPEEGRD</sequence>
<gene>
    <name evidence="2" type="ORF">AVDCRST_MAG12-751</name>
</gene>
<protein>
    <submittedName>
        <fullName evidence="2">Uncharacterized protein</fullName>
    </submittedName>
</protein>
<dbReference type="AlphaFoldDB" id="A0A6J4RLD6"/>
<feature type="transmembrane region" description="Helical" evidence="1">
    <location>
        <begin position="12"/>
        <end position="34"/>
    </location>
</feature>
<keyword evidence="1" id="KW-0472">Membrane</keyword>
<dbReference type="EMBL" id="CADCVK010000125">
    <property type="protein sequence ID" value="CAA9470737.1"/>
    <property type="molecule type" value="Genomic_DNA"/>
</dbReference>
<feature type="transmembrane region" description="Helical" evidence="1">
    <location>
        <begin position="46"/>
        <end position="67"/>
    </location>
</feature>
<reference evidence="2" key="1">
    <citation type="submission" date="2020-02" db="EMBL/GenBank/DDBJ databases">
        <authorList>
            <person name="Meier V. D."/>
        </authorList>
    </citation>
    <scope>NUCLEOTIDE SEQUENCE</scope>
    <source>
        <strain evidence="2">AVDCRST_MAG12</strain>
    </source>
</reference>
<keyword evidence="1" id="KW-1133">Transmembrane helix</keyword>
<evidence type="ECO:0000313" key="2">
    <source>
        <dbReference type="EMBL" id="CAA9470737.1"/>
    </source>
</evidence>
<accession>A0A6J4RLD6</accession>
<keyword evidence="1" id="KW-0812">Transmembrane</keyword>
<evidence type="ECO:0000256" key="1">
    <source>
        <dbReference type="SAM" id="Phobius"/>
    </source>
</evidence>
<organism evidence="2">
    <name type="scientific">uncultured Rubrobacteraceae bacterium</name>
    <dbReference type="NCBI Taxonomy" id="349277"/>
    <lineage>
        <taxon>Bacteria</taxon>
        <taxon>Bacillati</taxon>
        <taxon>Actinomycetota</taxon>
        <taxon>Rubrobacteria</taxon>
        <taxon>Rubrobacterales</taxon>
        <taxon>Rubrobacteraceae</taxon>
        <taxon>environmental samples</taxon>
    </lineage>
</organism>
<name>A0A6J4RLD6_9ACTN</name>
<proteinExistence type="predicted"/>